<organism evidence="1">
    <name type="scientific">uncultured Caudovirales phage</name>
    <dbReference type="NCBI Taxonomy" id="2100421"/>
    <lineage>
        <taxon>Viruses</taxon>
        <taxon>Duplodnaviria</taxon>
        <taxon>Heunggongvirae</taxon>
        <taxon>Uroviricota</taxon>
        <taxon>Caudoviricetes</taxon>
        <taxon>Peduoviridae</taxon>
        <taxon>Maltschvirus</taxon>
        <taxon>Maltschvirus maltsch</taxon>
    </lineage>
</organism>
<reference evidence="1" key="1">
    <citation type="submission" date="2020-04" db="EMBL/GenBank/DDBJ databases">
        <authorList>
            <person name="Chiriac C."/>
            <person name="Salcher M."/>
            <person name="Ghai R."/>
            <person name="Kavagutti S V."/>
        </authorList>
    </citation>
    <scope>NUCLEOTIDE SEQUENCE</scope>
</reference>
<accession>A0A6J5MD95</accession>
<dbReference type="EMBL" id="LR796427">
    <property type="protein sequence ID" value="CAB4144151.1"/>
    <property type="molecule type" value="Genomic_DNA"/>
</dbReference>
<protein>
    <submittedName>
        <fullName evidence="1">Uncharacterized protein</fullName>
    </submittedName>
</protein>
<sequence length="111" mass="13401">MSDLIDKTLYNYFVDAIINNLEHDYNHDNYSILHIDQEAYEYRLYFELENNFFTGYCYLVNDNEFKTLFKELKKQNLEPTVENTKNLTRRRLDFKIDANAIMTSLYNMTGL</sequence>
<name>A0A6J5MD95_9CAUD</name>
<gene>
    <name evidence="1" type="ORF">UFOVP455_23</name>
</gene>
<proteinExistence type="predicted"/>
<evidence type="ECO:0000313" key="1">
    <source>
        <dbReference type="EMBL" id="CAB4144151.1"/>
    </source>
</evidence>